<reference evidence="6" key="1">
    <citation type="submission" date="2021-01" db="EMBL/GenBank/DDBJ databases">
        <title>Paracoccus amoyensis sp. nov., isolated from the surface seawater along the coast of Xiamen Island, China.</title>
        <authorList>
            <person name="Lyu L."/>
        </authorList>
    </citation>
    <scope>NUCLEOTIDE SEQUENCE</scope>
    <source>
        <strain evidence="6">MJ17</strain>
    </source>
</reference>
<dbReference type="InterPro" id="IPR030678">
    <property type="entry name" value="Peptide/Ni-bd"/>
</dbReference>
<proteinExistence type="inferred from homology"/>
<evidence type="ECO:0000256" key="2">
    <source>
        <dbReference type="ARBA" id="ARBA00005695"/>
    </source>
</evidence>
<comment type="similarity">
    <text evidence="2">Belongs to the bacterial solute-binding protein 5 family.</text>
</comment>
<dbReference type="GO" id="GO:1904680">
    <property type="term" value="F:peptide transmembrane transporter activity"/>
    <property type="evidence" value="ECO:0007669"/>
    <property type="project" value="TreeGrafter"/>
</dbReference>
<sequence length="620" mass="69585">MRIFRIPNKCAIRRGFFALTALVAGVAAMPLTSLAEPVHGIAMYGKPALEDGFERLPYANPDAPKGGTIRMAEPGSFDSLKPWILRGNAVWAVGVHVPETLMYRSLDEPFTLYGLLAETVETDESRSWVEFTLRPEARFSDGSPVTVEDVMWSYETMGTEGHPRYLASWSKVASMEKTGPRSVRFTFTEPDREMVMLMGIRPILKMAQWEGKDFAQSGLEPPIGSGPYVIDRVDPGRSITFRRNPDYWGNDLPINRGRNNFDVIRYDYFGDANAMFEAFKAGVIDIWRELSPRKWELEFNFPLITQGKALKAEIPNRRPSGMMGLAMNTRNPLFADWRVRQAMIEAFNFQFINAALNAGAEPRISSYFSNSDLAMTPGPAEGRVLDLLQPYAADLPPGAIEGYTLPEGDNRPLDRAGLLRAVTLLEEAGWRVENGVLRNADGRPFRFEILLNQSGSAMRTASETQQFADIYVESLRKLGMEPRITLLDAAQFIQRTNNFEFDMTWFERALSLSPGNEQMLYWSVASADQPGSRNLMGIKSPAVDAMIRDIVGSESREDFIAAAQALDRILISGRYVIPVSFSPTSRLAHSANLHYPEATTPLYGDWPGFLPELWWQEAEK</sequence>
<feature type="domain" description="Solute-binding protein family 5" evidence="5">
    <location>
        <begin position="112"/>
        <end position="522"/>
    </location>
</feature>
<dbReference type="AlphaFoldDB" id="A0A934SKY5"/>
<dbReference type="InterPro" id="IPR039424">
    <property type="entry name" value="SBP_5"/>
</dbReference>
<feature type="signal peptide" evidence="4">
    <location>
        <begin position="1"/>
        <end position="35"/>
    </location>
</feature>
<comment type="caution">
    <text evidence="6">The sequence shown here is derived from an EMBL/GenBank/DDBJ whole genome shotgun (WGS) entry which is preliminary data.</text>
</comment>
<accession>A0A934SKY5</accession>
<dbReference type="GO" id="GO:0015833">
    <property type="term" value="P:peptide transport"/>
    <property type="evidence" value="ECO:0007669"/>
    <property type="project" value="TreeGrafter"/>
</dbReference>
<dbReference type="PANTHER" id="PTHR30290:SF64">
    <property type="entry name" value="ABC TRANSPORTER PERIPLASMIC BINDING PROTEIN"/>
    <property type="match status" value="1"/>
</dbReference>
<dbReference type="GO" id="GO:0042884">
    <property type="term" value="P:microcin transport"/>
    <property type="evidence" value="ECO:0007669"/>
    <property type="project" value="TreeGrafter"/>
</dbReference>
<feature type="chain" id="PRO_5037956943" evidence="4">
    <location>
        <begin position="36"/>
        <end position="620"/>
    </location>
</feature>
<evidence type="ECO:0000313" key="6">
    <source>
        <dbReference type="EMBL" id="MBK4217177.1"/>
    </source>
</evidence>
<dbReference type="CDD" id="cd08497">
    <property type="entry name" value="MbnE-like"/>
    <property type="match status" value="1"/>
</dbReference>
<organism evidence="6 7">
    <name type="scientific">Paracoccus caeni</name>
    <dbReference type="NCBI Taxonomy" id="657651"/>
    <lineage>
        <taxon>Bacteria</taxon>
        <taxon>Pseudomonadati</taxon>
        <taxon>Pseudomonadota</taxon>
        <taxon>Alphaproteobacteria</taxon>
        <taxon>Rhodobacterales</taxon>
        <taxon>Paracoccaceae</taxon>
        <taxon>Paracoccus</taxon>
    </lineage>
</organism>
<dbReference type="GO" id="GO:0043190">
    <property type="term" value="C:ATP-binding cassette (ABC) transporter complex"/>
    <property type="evidence" value="ECO:0007669"/>
    <property type="project" value="InterPro"/>
</dbReference>
<dbReference type="SUPFAM" id="SSF53850">
    <property type="entry name" value="Periplasmic binding protein-like II"/>
    <property type="match status" value="1"/>
</dbReference>
<dbReference type="PIRSF" id="PIRSF002741">
    <property type="entry name" value="MppA"/>
    <property type="match status" value="1"/>
</dbReference>
<dbReference type="InterPro" id="IPR000914">
    <property type="entry name" value="SBP_5_dom"/>
</dbReference>
<evidence type="ECO:0000256" key="4">
    <source>
        <dbReference type="SAM" id="SignalP"/>
    </source>
</evidence>
<name>A0A934SKY5_9RHOB</name>
<protein>
    <submittedName>
        <fullName evidence="6">ABC transporter substrate-binding protein</fullName>
    </submittedName>
</protein>
<comment type="subcellular location">
    <subcellularLocation>
        <location evidence="1">Periplasm</location>
    </subcellularLocation>
</comment>
<evidence type="ECO:0000313" key="7">
    <source>
        <dbReference type="Proteomes" id="UP000640485"/>
    </source>
</evidence>
<evidence type="ECO:0000256" key="1">
    <source>
        <dbReference type="ARBA" id="ARBA00004418"/>
    </source>
</evidence>
<keyword evidence="3 4" id="KW-0732">Signal</keyword>
<dbReference type="GO" id="GO:0030288">
    <property type="term" value="C:outer membrane-bounded periplasmic space"/>
    <property type="evidence" value="ECO:0007669"/>
    <property type="project" value="TreeGrafter"/>
</dbReference>
<gene>
    <name evidence="6" type="ORF">JJJ17_14695</name>
</gene>
<dbReference type="Gene3D" id="3.40.190.10">
    <property type="entry name" value="Periplasmic binding protein-like II"/>
    <property type="match status" value="1"/>
</dbReference>
<evidence type="ECO:0000259" key="5">
    <source>
        <dbReference type="Pfam" id="PF00496"/>
    </source>
</evidence>
<dbReference type="Pfam" id="PF00496">
    <property type="entry name" value="SBP_bac_5"/>
    <property type="match status" value="1"/>
</dbReference>
<dbReference type="EMBL" id="JAEPRQ010000006">
    <property type="protein sequence ID" value="MBK4217177.1"/>
    <property type="molecule type" value="Genomic_DNA"/>
</dbReference>
<dbReference type="PANTHER" id="PTHR30290">
    <property type="entry name" value="PERIPLASMIC BINDING COMPONENT OF ABC TRANSPORTER"/>
    <property type="match status" value="1"/>
</dbReference>
<dbReference type="RefSeq" id="WP_200687745.1">
    <property type="nucleotide sequence ID" value="NZ_JAEPRQ010000006.1"/>
</dbReference>
<dbReference type="Gene3D" id="3.10.105.10">
    <property type="entry name" value="Dipeptide-binding Protein, Domain 3"/>
    <property type="match status" value="1"/>
</dbReference>
<keyword evidence="7" id="KW-1185">Reference proteome</keyword>
<evidence type="ECO:0000256" key="3">
    <source>
        <dbReference type="ARBA" id="ARBA00022729"/>
    </source>
</evidence>
<dbReference type="Proteomes" id="UP000640485">
    <property type="component" value="Unassembled WGS sequence"/>
</dbReference>